<name>A0A0L9TA61_PHAAN</name>
<sequence>MALIMSYIQASHSVIRDGEQSYEFTTTPPTFPPSNVPTLALEDIDPDKDFENQVGISSNFEPGRPLSSSTTLPIFREVEVNIPQFDYVDDYAIEGYADDYIVDEHAFNSPSLHDENHFLLSHLNVYSPCTEHESEPVVDIVSTFAIDSCSEGISKAQPVTLGLGKLTNNHPQ</sequence>
<gene>
    <name evidence="1" type="ORF">LR48_Vigan348s000100</name>
</gene>
<dbReference type="AlphaFoldDB" id="A0A0L9TA61"/>
<organism evidence="1 2">
    <name type="scientific">Phaseolus angularis</name>
    <name type="common">Azuki bean</name>
    <name type="synonym">Vigna angularis</name>
    <dbReference type="NCBI Taxonomy" id="3914"/>
    <lineage>
        <taxon>Eukaryota</taxon>
        <taxon>Viridiplantae</taxon>
        <taxon>Streptophyta</taxon>
        <taxon>Embryophyta</taxon>
        <taxon>Tracheophyta</taxon>
        <taxon>Spermatophyta</taxon>
        <taxon>Magnoliopsida</taxon>
        <taxon>eudicotyledons</taxon>
        <taxon>Gunneridae</taxon>
        <taxon>Pentapetalae</taxon>
        <taxon>rosids</taxon>
        <taxon>fabids</taxon>
        <taxon>Fabales</taxon>
        <taxon>Fabaceae</taxon>
        <taxon>Papilionoideae</taxon>
        <taxon>50 kb inversion clade</taxon>
        <taxon>NPAAA clade</taxon>
        <taxon>indigoferoid/millettioid clade</taxon>
        <taxon>Phaseoleae</taxon>
        <taxon>Vigna</taxon>
    </lineage>
</organism>
<dbReference type="Proteomes" id="UP000053144">
    <property type="component" value="Unassembled WGS sequence"/>
</dbReference>
<evidence type="ECO:0000313" key="1">
    <source>
        <dbReference type="EMBL" id="KOM26984.1"/>
    </source>
</evidence>
<evidence type="ECO:0000313" key="2">
    <source>
        <dbReference type="Proteomes" id="UP000053144"/>
    </source>
</evidence>
<dbReference type="EMBL" id="KQ258354">
    <property type="protein sequence ID" value="KOM26984.1"/>
    <property type="molecule type" value="Genomic_DNA"/>
</dbReference>
<proteinExistence type="predicted"/>
<reference evidence="2" key="1">
    <citation type="journal article" date="2015" name="Proc. Natl. Acad. Sci. U.S.A.">
        <title>Genome sequencing of adzuki bean (Vigna angularis) provides insight into high starch and low fat accumulation and domestication.</title>
        <authorList>
            <person name="Yang K."/>
            <person name="Tian Z."/>
            <person name="Chen C."/>
            <person name="Luo L."/>
            <person name="Zhao B."/>
            <person name="Wang Z."/>
            <person name="Yu L."/>
            <person name="Li Y."/>
            <person name="Sun Y."/>
            <person name="Li W."/>
            <person name="Chen Y."/>
            <person name="Li Y."/>
            <person name="Zhang Y."/>
            <person name="Ai D."/>
            <person name="Zhao J."/>
            <person name="Shang C."/>
            <person name="Ma Y."/>
            <person name="Wu B."/>
            <person name="Wang M."/>
            <person name="Gao L."/>
            <person name="Sun D."/>
            <person name="Zhang P."/>
            <person name="Guo F."/>
            <person name="Wang W."/>
            <person name="Li Y."/>
            <person name="Wang J."/>
            <person name="Varshney R.K."/>
            <person name="Wang J."/>
            <person name="Ling H.Q."/>
            <person name="Wan P."/>
        </authorList>
    </citation>
    <scope>NUCLEOTIDE SEQUENCE</scope>
    <source>
        <strain evidence="2">cv. Jingnong 6</strain>
    </source>
</reference>
<dbReference type="Gramene" id="KOM26984">
    <property type="protein sequence ID" value="KOM26984"/>
    <property type="gene ID" value="LR48_Vigan348s000100"/>
</dbReference>
<accession>A0A0L9TA61</accession>
<protein>
    <submittedName>
        <fullName evidence="1">Uncharacterized protein</fullName>
    </submittedName>
</protein>